<dbReference type="Proteomes" id="UP000032180">
    <property type="component" value="Chromosome 1"/>
</dbReference>
<keyword evidence="3" id="KW-1185">Reference proteome</keyword>
<accession>A0A0D9V7N1</accession>
<reference evidence="3" key="2">
    <citation type="submission" date="2013-12" db="EMBL/GenBank/DDBJ databases">
        <authorList>
            <person name="Yu Y."/>
            <person name="Lee S."/>
            <person name="de Baynast K."/>
            <person name="Wissotski M."/>
            <person name="Liu L."/>
            <person name="Talag J."/>
            <person name="Goicoechea J."/>
            <person name="Angelova A."/>
            <person name="Jetty R."/>
            <person name="Kudrna D."/>
            <person name="Golser W."/>
            <person name="Rivera L."/>
            <person name="Zhang J."/>
            <person name="Wing R."/>
        </authorList>
    </citation>
    <scope>NUCLEOTIDE SEQUENCE</scope>
</reference>
<evidence type="ECO:0000313" key="3">
    <source>
        <dbReference type="Proteomes" id="UP000032180"/>
    </source>
</evidence>
<feature type="region of interest" description="Disordered" evidence="1">
    <location>
        <begin position="56"/>
        <end position="89"/>
    </location>
</feature>
<protein>
    <submittedName>
        <fullName evidence="2">Uncharacterized protein</fullName>
    </submittedName>
</protein>
<dbReference type="Gramene" id="LPERR01G31650.3">
    <property type="protein sequence ID" value="LPERR01G31650.3"/>
    <property type="gene ID" value="LPERR01G31650"/>
</dbReference>
<dbReference type="EnsemblPlants" id="LPERR01G31650.3">
    <property type="protein sequence ID" value="LPERR01G31650.3"/>
    <property type="gene ID" value="LPERR01G31650"/>
</dbReference>
<reference evidence="2 3" key="1">
    <citation type="submission" date="2012-08" db="EMBL/GenBank/DDBJ databases">
        <title>Oryza genome evolution.</title>
        <authorList>
            <person name="Wing R.A."/>
        </authorList>
    </citation>
    <scope>NUCLEOTIDE SEQUENCE</scope>
</reference>
<feature type="region of interest" description="Disordered" evidence="1">
    <location>
        <begin position="1"/>
        <end position="20"/>
    </location>
</feature>
<evidence type="ECO:0000313" key="2">
    <source>
        <dbReference type="EnsemblPlants" id="LPERR01G31650.3"/>
    </source>
</evidence>
<proteinExistence type="predicted"/>
<name>A0A0D9V7N1_9ORYZ</name>
<evidence type="ECO:0000256" key="1">
    <source>
        <dbReference type="SAM" id="MobiDB-lite"/>
    </source>
</evidence>
<dbReference type="AlphaFoldDB" id="A0A0D9V7N1"/>
<dbReference type="HOGENOM" id="CLU_772457_0_0_1"/>
<organism evidence="2 3">
    <name type="scientific">Leersia perrieri</name>
    <dbReference type="NCBI Taxonomy" id="77586"/>
    <lineage>
        <taxon>Eukaryota</taxon>
        <taxon>Viridiplantae</taxon>
        <taxon>Streptophyta</taxon>
        <taxon>Embryophyta</taxon>
        <taxon>Tracheophyta</taxon>
        <taxon>Spermatophyta</taxon>
        <taxon>Magnoliopsida</taxon>
        <taxon>Liliopsida</taxon>
        <taxon>Poales</taxon>
        <taxon>Poaceae</taxon>
        <taxon>BOP clade</taxon>
        <taxon>Oryzoideae</taxon>
        <taxon>Oryzeae</taxon>
        <taxon>Oryzinae</taxon>
        <taxon>Leersia</taxon>
    </lineage>
</organism>
<sequence>MEELSSATTDRGAAANRCRADQNLRRLSPSFAASFVAAASQLRRQRPLHFVVGERGRQAGVTRSGGKEGDDGALEAARRDRRRRRRGIPIPGNVQGNIFGGGVDLRWWLPAPDVEAKLLPEFPLTDSSSPYILNRNGEGVGAREVVGGGGILGRLTSIPHPAVAPEWPLPLSKRGQGSGRNSARQDIVAVASFSSPPNPPHTASAVVQQRLVALQERSGQGEHIRCYAVESERKSKNLVAKKMHGCAISALWWWRARLPLAPASELVSRLLGSAVPAMSVQQAAQQPLRPYYSAPKAMPLTRKLHNDKVVLIFRLNASCPAVRTAYRPYQLQSLFMVPVQISTQKIQNIVRRAITSRNS</sequence>
<reference evidence="2" key="3">
    <citation type="submission" date="2015-04" db="UniProtKB">
        <authorList>
            <consortium name="EnsemblPlants"/>
        </authorList>
    </citation>
    <scope>IDENTIFICATION</scope>
</reference>